<evidence type="ECO:0000256" key="3">
    <source>
        <dbReference type="ARBA" id="ARBA00022643"/>
    </source>
</evidence>
<dbReference type="Pfam" id="PF00724">
    <property type="entry name" value="Oxidored_FMN"/>
    <property type="match status" value="1"/>
</dbReference>
<protein>
    <submittedName>
        <fullName evidence="8">NADH:flavin oxidoreductase/NADH oxidase</fullName>
    </submittedName>
</protein>
<feature type="domain" description="NADH:flavin oxidoreductase/NADH oxidase N-terminal" evidence="7">
    <location>
        <begin position="3"/>
        <end position="339"/>
    </location>
</feature>
<keyword evidence="3" id="KW-0288">FMN</keyword>
<keyword evidence="4" id="KW-0521">NADP</keyword>
<feature type="region of interest" description="Disordered" evidence="6">
    <location>
        <begin position="106"/>
        <end position="125"/>
    </location>
</feature>
<evidence type="ECO:0000259" key="7">
    <source>
        <dbReference type="Pfam" id="PF00724"/>
    </source>
</evidence>
<sequence>MSKLFEPFSVRDLTIANRVWVSPMCQYSSVDGLPNDWHLMHLGQFAAGGAGLVMTEASAVVPEGRISPQDAGIWNDEQARAWRRVTEFVHAQDSVAGMQLAHAGRKGSTYRPWDGKRTSVPPEEGGWQAVGPDDRAFGGYDAPRPLTEEEAGRLPGQFAAAARRAVDAGFDLVELHFAHGYLVHEFYSPLSNDRTDRYGGDFEGRTRLAVEITGAVRAELGDGVPLFARLSSSDWDDDGWTIEDTVRLAGLLKEHGVDLIDASSGGNTPHPQIPLGPGYQVPFAERVRAEAGIPTGAVGMITEPGQAEKIISSGSADAVFLARALLREPHWPLRAASELGAEIRWVDQYARARA</sequence>
<comment type="caution">
    <text evidence="8">The sequence shown here is derived from an EMBL/GenBank/DDBJ whole genome shotgun (WGS) entry which is preliminary data.</text>
</comment>
<reference evidence="8 9" key="1">
    <citation type="journal article" date="2019" name="Int. J. Syst. Evol. Microbiol.">
        <title>The Global Catalogue of Microorganisms (GCM) 10K type strain sequencing project: providing services to taxonomists for standard genome sequencing and annotation.</title>
        <authorList>
            <consortium name="The Broad Institute Genomics Platform"/>
            <consortium name="The Broad Institute Genome Sequencing Center for Infectious Disease"/>
            <person name="Wu L."/>
            <person name="Ma J."/>
        </authorList>
    </citation>
    <scope>NUCLEOTIDE SEQUENCE [LARGE SCALE GENOMIC DNA]</scope>
    <source>
        <strain evidence="8 9">JCM 14545</strain>
    </source>
</reference>
<organism evidence="8 9">
    <name type="scientific">Amycolatopsis minnesotensis</name>
    <dbReference type="NCBI Taxonomy" id="337894"/>
    <lineage>
        <taxon>Bacteria</taxon>
        <taxon>Bacillati</taxon>
        <taxon>Actinomycetota</taxon>
        <taxon>Actinomycetes</taxon>
        <taxon>Pseudonocardiales</taxon>
        <taxon>Pseudonocardiaceae</taxon>
        <taxon>Amycolatopsis</taxon>
    </lineage>
</organism>
<keyword evidence="2" id="KW-0285">Flavoprotein</keyword>
<accession>A0ABN2Q5W6</accession>
<dbReference type="InterPro" id="IPR044152">
    <property type="entry name" value="YqjM-like"/>
</dbReference>
<evidence type="ECO:0000256" key="1">
    <source>
        <dbReference type="ARBA" id="ARBA00001917"/>
    </source>
</evidence>
<dbReference type="PANTHER" id="PTHR43303">
    <property type="entry name" value="NADPH DEHYDROGENASE C23G7.10C-RELATED"/>
    <property type="match status" value="1"/>
</dbReference>
<proteinExistence type="predicted"/>
<evidence type="ECO:0000313" key="8">
    <source>
        <dbReference type="EMBL" id="GAA1942827.1"/>
    </source>
</evidence>
<evidence type="ECO:0000256" key="6">
    <source>
        <dbReference type="SAM" id="MobiDB-lite"/>
    </source>
</evidence>
<keyword evidence="5" id="KW-0560">Oxidoreductase</keyword>
<dbReference type="InterPro" id="IPR013785">
    <property type="entry name" value="Aldolase_TIM"/>
</dbReference>
<evidence type="ECO:0000256" key="5">
    <source>
        <dbReference type="ARBA" id="ARBA00023002"/>
    </source>
</evidence>
<name>A0ABN2Q5W6_9PSEU</name>
<dbReference type="CDD" id="cd02932">
    <property type="entry name" value="OYE_YqiM_FMN"/>
    <property type="match status" value="1"/>
</dbReference>
<evidence type="ECO:0000256" key="4">
    <source>
        <dbReference type="ARBA" id="ARBA00022857"/>
    </source>
</evidence>
<dbReference type="Gene3D" id="3.20.20.70">
    <property type="entry name" value="Aldolase class I"/>
    <property type="match status" value="1"/>
</dbReference>
<comment type="cofactor">
    <cofactor evidence="1">
        <name>FMN</name>
        <dbReference type="ChEBI" id="CHEBI:58210"/>
    </cofactor>
</comment>
<dbReference type="EMBL" id="BAAANN010000002">
    <property type="protein sequence ID" value="GAA1942827.1"/>
    <property type="molecule type" value="Genomic_DNA"/>
</dbReference>
<dbReference type="Proteomes" id="UP001501116">
    <property type="component" value="Unassembled WGS sequence"/>
</dbReference>
<dbReference type="RefSeq" id="WP_344413424.1">
    <property type="nucleotide sequence ID" value="NZ_BAAANN010000002.1"/>
</dbReference>
<dbReference type="InterPro" id="IPR001155">
    <property type="entry name" value="OxRdtase_FMN_N"/>
</dbReference>
<keyword evidence="9" id="KW-1185">Reference proteome</keyword>
<dbReference type="SUPFAM" id="SSF51395">
    <property type="entry name" value="FMN-linked oxidoreductases"/>
    <property type="match status" value="1"/>
</dbReference>
<gene>
    <name evidence="8" type="ORF">GCM10009754_07850</name>
</gene>
<evidence type="ECO:0000313" key="9">
    <source>
        <dbReference type="Proteomes" id="UP001501116"/>
    </source>
</evidence>
<dbReference type="PANTHER" id="PTHR43303:SF4">
    <property type="entry name" value="NADPH DEHYDROGENASE C23G7.10C-RELATED"/>
    <property type="match status" value="1"/>
</dbReference>
<evidence type="ECO:0000256" key="2">
    <source>
        <dbReference type="ARBA" id="ARBA00022630"/>
    </source>
</evidence>